<gene>
    <name evidence="2" type="ORF">JMJ35_003315</name>
</gene>
<comment type="caution">
    <text evidence="2">The sequence shown here is derived from an EMBL/GenBank/DDBJ whole genome shotgun (WGS) entry which is preliminary data.</text>
</comment>
<name>A0AA39R4H1_9LECA</name>
<evidence type="ECO:0000313" key="2">
    <source>
        <dbReference type="EMBL" id="KAK0514698.1"/>
    </source>
</evidence>
<keyword evidence="1" id="KW-0732">Signal</keyword>
<dbReference type="AlphaFoldDB" id="A0AA39R4H1"/>
<evidence type="ECO:0000313" key="3">
    <source>
        <dbReference type="Proteomes" id="UP001166286"/>
    </source>
</evidence>
<feature type="chain" id="PRO_5041350957" evidence="1">
    <location>
        <begin position="21"/>
        <end position="307"/>
    </location>
</feature>
<reference evidence="2" key="1">
    <citation type="submission" date="2023-03" db="EMBL/GenBank/DDBJ databases">
        <title>Complete genome of Cladonia borealis.</title>
        <authorList>
            <person name="Park H."/>
        </authorList>
    </citation>
    <scope>NUCLEOTIDE SEQUENCE</scope>
    <source>
        <strain evidence="2">ANT050790</strain>
    </source>
</reference>
<feature type="signal peptide" evidence="1">
    <location>
        <begin position="1"/>
        <end position="20"/>
    </location>
</feature>
<sequence>MMVERWAYLLLVRALVFAEAAKSLQKVTNQTVITIQNVQIPESSISLNQSLTTSNSSIDNRMDFVCDALIYGASLDLRDCQEALNFFHSSDDDHAWVDRRGGHGGTEFQLPFRMMGTDAASCYLQPKLKISGGVGHSSFNDIRRAGSALISQCITNARLPTGGIASNIGSDGTMDLILSEYAPKARCRQEGTIPPDFTTYCQAVIGAMLATRQTQVFGPASDPASEIVTPTFIQAGIGQCVLRVYTPESSDSISWFSLWEETTAIYSYCIRKGRTGYSSGLGANGKVLITLGPGEPQTSNMSQLSTE</sequence>
<evidence type="ECO:0000256" key="1">
    <source>
        <dbReference type="SAM" id="SignalP"/>
    </source>
</evidence>
<organism evidence="2 3">
    <name type="scientific">Cladonia borealis</name>
    <dbReference type="NCBI Taxonomy" id="184061"/>
    <lineage>
        <taxon>Eukaryota</taxon>
        <taxon>Fungi</taxon>
        <taxon>Dikarya</taxon>
        <taxon>Ascomycota</taxon>
        <taxon>Pezizomycotina</taxon>
        <taxon>Lecanoromycetes</taxon>
        <taxon>OSLEUM clade</taxon>
        <taxon>Lecanoromycetidae</taxon>
        <taxon>Lecanorales</taxon>
        <taxon>Lecanorineae</taxon>
        <taxon>Cladoniaceae</taxon>
        <taxon>Cladonia</taxon>
    </lineage>
</organism>
<accession>A0AA39R4H1</accession>
<protein>
    <submittedName>
        <fullName evidence="2">Uncharacterized protein</fullName>
    </submittedName>
</protein>
<dbReference type="Proteomes" id="UP001166286">
    <property type="component" value="Unassembled WGS sequence"/>
</dbReference>
<proteinExistence type="predicted"/>
<dbReference type="EMBL" id="JAFEKC020000005">
    <property type="protein sequence ID" value="KAK0514698.1"/>
    <property type="molecule type" value="Genomic_DNA"/>
</dbReference>
<keyword evidence="3" id="KW-1185">Reference proteome</keyword>